<sequence>MHSSVRTEPQRPELREEIQLLNVQQIGRGPQKNVFYGPFVGSGDERPASLPFAERIKREYFSLAYHGCALKDTKINLPFCQFPFLLLSF</sequence>
<proteinExistence type="predicted"/>
<dbReference type="AlphaFoldDB" id="A0AAV4QXY0"/>
<comment type="caution">
    <text evidence="1">The sequence shown here is derived from an EMBL/GenBank/DDBJ whole genome shotgun (WGS) entry which is preliminary data.</text>
</comment>
<evidence type="ECO:0000313" key="1">
    <source>
        <dbReference type="EMBL" id="GIY12543.1"/>
    </source>
</evidence>
<name>A0AAV4QXY0_CAEEX</name>
<dbReference type="EMBL" id="BPLR01006803">
    <property type="protein sequence ID" value="GIY12543.1"/>
    <property type="molecule type" value="Genomic_DNA"/>
</dbReference>
<accession>A0AAV4QXY0</accession>
<dbReference type="Proteomes" id="UP001054945">
    <property type="component" value="Unassembled WGS sequence"/>
</dbReference>
<keyword evidence="2" id="KW-1185">Reference proteome</keyword>
<evidence type="ECO:0000313" key="2">
    <source>
        <dbReference type="Proteomes" id="UP001054945"/>
    </source>
</evidence>
<organism evidence="1 2">
    <name type="scientific">Caerostris extrusa</name>
    <name type="common">Bark spider</name>
    <name type="synonym">Caerostris bankana</name>
    <dbReference type="NCBI Taxonomy" id="172846"/>
    <lineage>
        <taxon>Eukaryota</taxon>
        <taxon>Metazoa</taxon>
        <taxon>Ecdysozoa</taxon>
        <taxon>Arthropoda</taxon>
        <taxon>Chelicerata</taxon>
        <taxon>Arachnida</taxon>
        <taxon>Araneae</taxon>
        <taxon>Araneomorphae</taxon>
        <taxon>Entelegynae</taxon>
        <taxon>Araneoidea</taxon>
        <taxon>Araneidae</taxon>
        <taxon>Caerostris</taxon>
    </lineage>
</organism>
<reference evidence="1 2" key="1">
    <citation type="submission" date="2021-06" db="EMBL/GenBank/DDBJ databases">
        <title>Caerostris extrusa draft genome.</title>
        <authorList>
            <person name="Kono N."/>
            <person name="Arakawa K."/>
        </authorList>
    </citation>
    <scope>NUCLEOTIDE SEQUENCE [LARGE SCALE GENOMIC DNA]</scope>
</reference>
<protein>
    <submittedName>
        <fullName evidence="1">Uncharacterized protein</fullName>
    </submittedName>
</protein>
<gene>
    <name evidence="1" type="ORF">CEXT_104641</name>
</gene>